<dbReference type="GO" id="GO:0005737">
    <property type="term" value="C:cytoplasm"/>
    <property type="evidence" value="ECO:0007669"/>
    <property type="project" value="TreeGrafter"/>
</dbReference>
<dbReference type="InterPro" id="IPR014001">
    <property type="entry name" value="Helicase_ATP-bd"/>
</dbReference>
<evidence type="ECO:0000256" key="4">
    <source>
        <dbReference type="ARBA" id="ARBA00022806"/>
    </source>
</evidence>
<comment type="subcellular location">
    <subcellularLocation>
        <location evidence="10">Nucleus</location>
    </subcellularLocation>
</comment>
<feature type="domain" description="Helicase C-terminal" evidence="13">
    <location>
        <begin position="314"/>
        <end position="474"/>
    </location>
</feature>
<comment type="caution">
    <text evidence="14">The sequence shown here is derived from an EMBL/GenBank/DDBJ whole genome shotgun (WGS) entry which is preliminary data.</text>
</comment>
<comment type="catalytic activity">
    <reaction evidence="9 10">
        <text>Couples ATP hydrolysis with the unwinding of duplex DNA by translocating in the 3'-5' direction.</text>
        <dbReference type="EC" id="5.6.2.4"/>
    </reaction>
</comment>
<dbReference type="GO" id="GO:0005694">
    <property type="term" value="C:chromosome"/>
    <property type="evidence" value="ECO:0007669"/>
    <property type="project" value="TreeGrafter"/>
</dbReference>
<dbReference type="PROSITE" id="PS51192">
    <property type="entry name" value="HELICASE_ATP_BIND_1"/>
    <property type="match status" value="1"/>
</dbReference>
<dbReference type="Pfam" id="PF16124">
    <property type="entry name" value="RecQ_Zn_bind"/>
    <property type="match status" value="1"/>
</dbReference>
<keyword evidence="4 10" id="KW-0347">Helicase</keyword>
<dbReference type="SUPFAM" id="SSF52540">
    <property type="entry name" value="P-loop containing nucleoside triphosphate hydrolases"/>
    <property type="match status" value="1"/>
</dbReference>
<evidence type="ECO:0000256" key="7">
    <source>
        <dbReference type="ARBA" id="ARBA00023235"/>
    </source>
</evidence>
<dbReference type="PROSITE" id="PS00690">
    <property type="entry name" value="DEAH_ATP_HELICASE"/>
    <property type="match status" value="1"/>
</dbReference>
<dbReference type="Pfam" id="PF00271">
    <property type="entry name" value="Helicase_C"/>
    <property type="match status" value="1"/>
</dbReference>
<sequence length="816" mass="90659">MKTMKTVKVQTQLSFEKHSGNTKEFQEAQQNQFTSKTLADCHRCLRSVFRLQEFRGQQMEIVKAVLKGRDVLVIMPTGGGKSLCYQLPALISKGLTIVVSPLLALIQDQCNALLSLGVKASALNSSVGKAERTKVMTDLGLSIPTIKLLYVTPELLATSEFRKHIAALESRGALARLVIDEAHCISEWGHDFRKDYAKLDYIRIAFPKIPIVALTATATERVRQDIKKSLGLPDPPELCLFMSSFNRENLYYEVRFDNDDRYENFLGFLRGVYKSRIRRLQAGVNAGFTPGFASSSIALSSSPDSRTTRGTKEPADSKVEPVCGIIYCGQRLMCEDLAARLLGDGIKAAAFHSGMTPKQRDIVQRRWCSGDVKDKTEGGPDTQPIDVIVATIAFGMGIDKPNVRFVCHWELPKTIEGYYQESGRAGRDGEISRCILYYSREDRSKIEFLLEMEKERRRLKRKKDGASSSRKRPAMDSIRQFEQMVAYCENTTKCRHVFLCEYFGEGNVSKEVVCQDGARCDICRTPEKVAKEKAEKLSNLMMVGRQAQYMGGSKAFIGPGGAVQVQGSWQSASVALDRYDPDMMGDQDDEDELENSTGDDSSEDPIAVSSSSEKEDNDYDSEAERKAKRRKLLFGKAVDPSYYKKPDVASVQSPEAKEVIAKNKYGLEHVGSTKVAFNFREMCYETIERALSSLFQGSHKSLTAEYFSKLATSEAASSLTKAELDKRLTAFVKKLSVEIERVGFEASGTVNIYKTVLGHRVRDIKAFETQACTAIGSLSSQDHAASSATESQAGAVLTRPTNQAWATAVKLWTSMP</sequence>
<evidence type="ECO:0000256" key="10">
    <source>
        <dbReference type="RuleBase" id="RU364117"/>
    </source>
</evidence>
<keyword evidence="7" id="KW-0413">Isomerase</keyword>
<dbReference type="NCBIfam" id="TIGR00614">
    <property type="entry name" value="recQ_fam"/>
    <property type="match status" value="1"/>
</dbReference>
<keyword evidence="6" id="KW-0238">DNA-binding</keyword>
<dbReference type="InterPro" id="IPR032284">
    <property type="entry name" value="RecQ_Zn-bd"/>
</dbReference>
<dbReference type="AlphaFoldDB" id="A0A9P8CV84"/>
<evidence type="ECO:0000259" key="12">
    <source>
        <dbReference type="PROSITE" id="PS51192"/>
    </source>
</evidence>
<evidence type="ECO:0000256" key="1">
    <source>
        <dbReference type="ARBA" id="ARBA00005446"/>
    </source>
</evidence>
<proteinExistence type="inferred from homology"/>
<dbReference type="GO" id="GO:0005634">
    <property type="term" value="C:nucleus"/>
    <property type="evidence" value="ECO:0007669"/>
    <property type="project" value="UniProtKB-SubCell"/>
</dbReference>
<dbReference type="Gene3D" id="3.40.50.300">
    <property type="entry name" value="P-loop containing nucleotide triphosphate hydrolases"/>
    <property type="match status" value="2"/>
</dbReference>
<comment type="similarity">
    <text evidence="1 10">Belongs to the helicase family. RecQ subfamily.</text>
</comment>
<evidence type="ECO:0000256" key="2">
    <source>
        <dbReference type="ARBA" id="ARBA00022741"/>
    </source>
</evidence>
<dbReference type="GO" id="GO:0016787">
    <property type="term" value="F:hydrolase activity"/>
    <property type="evidence" value="ECO:0007669"/>
    <property type="project" value="UniProtKB-KW"/>
</dbReference>
<evidence type="ECO:0000256" key="11">
    <source>
        <dbReference type="SAM" id="MobiDB-lite"/>
    </source>
</evidence>
<evidence type="ECO:0000256" key="8">
    <source>
        <dbReference type="ARBA" id="ARBA00023242"/>
    </source>
</evidence>
<keyword evidence="8 10" id="KW-0539">Nucleus</keyword>
<keyword evidence="5 10" id="KW-0067">ATP-binding</keyword>
<dbReference type="Pfam" id="PF00270">
    <property type="entry name" value="DEAD"/>
    <property type="match status" value="1"/>
</dbReference>
<keyword evidence="3 10" id="KW-0378">Hydrolase</keyword>
<accession>A0A9P8CV84</accession>
<evidence type="ECO:0000256" key="6">
    <source>
        <dbReference type="ARBA" id="ARBA00023125"/>
    </source>
</evidence>
<reference evidence="14" key="1">
    <citation type="submission" date="2021-07" db="EMBL/GenBank/DDBJ databases">
        <title>Draft genome of Mortierella alpina, strain LL118, isolated from an aspen leaf litter sample.</title>
        <authorList>
            <person name="Yang S."/>
            <person name="Vinatzer B.A."/>
        </authorList>
    </citation>
    <scope>NUCLEOTIDE SEQUENCE</scope>
    <source>
        <strain evidence="14">LL118</strain>
    </source>
</reference>
<evidence type="ECO:0000313" key="14">
    <source>
        <dbReference type="EMBL" id="KAG9321608.1"/>
    </source>
</evidence>
<dbReference type="PROSITE" id="PS51194">
    <property type="entry name" value="HELICASE_CTER"/>
    <property type="match status" value="1"/>
</dbReference>
<dbReference type="Proteomes" id="UP000717515">
    <property type="component" value="Unassembled WGS sequence"/>
</dbReference>
<gene>
    <name evidence="14" type="ORF">KVV02_001752</name>
</gene>
<dbReference type="GO" id="GO:0005524">
    <property type="term" value="F:ATP binding"/>
    <property type="evidence" value="ECO:0007669"/>
    <property type="project" value="UniProtKB-KW"/>
</dbReference>
<dbReference type="FunFam" id="3.40.50.300:FF:000296">
    <property type="entry name" value="ATP-dependent DNA helicase RecQ"/>
    <property type="match status" value="1"/>
</dbReference>
<feature type="region of interest" description="Disordered" evidence="11">
    <location>
        <begin position="579"/>
        <end position="625"/>
    </location>
</feature>
<dbReference type="GO" id="GO:0009378">
    <property type="term" value="F:four-way junction helicase activity"/>
    <property type="evidence" value="ECO:0007669"/>
    <property type="project" value="TreeGrafter"/>
</dbReference>
<dbReference type="PANTHER" id="PTHR13710:SF152">
    <property type="entry name" value="ATP-DEPENDENT DNA HELICASE Q5"/>
    <property type="match status" value="1"/>
</dbReference>
<evidence type="ECO:0000313" key="15">
    <source>
        <dbReference type="Proteomes" id="UP000717515"/>
    </source>
</evidence>
<feature type="domain" description="Helicase ATP-binding" evidence="12">
    <location>
        <begin position="62"/>
        <end position="236"/>
    </location>
</feature>
<evidence type="ECO:0000256" key="5">
    <source>
        <dbReference type="ARBA" id="ARBA00022840"/>
    </source>
</evidence>
<comment type="catalytic activity">
    <reaction evidence="10">
        <text>ATP + H2O = ADP + phosphate + H(+)</text>
        <dbReference type="Rhea" id="RHEA:13065"/>
        <dbReference type="ChEBI" id="CHEBI:15377"/>
        <dbReference type="ChEBI" id="CHEBI:15378"/>
        <dbReference type="ChEBI" id="CHEBI:30616"/>
        <dbReference type="ChEBI" id="CHEBI:43474"/>
        <dbReference type="ChEBI" id="CHEBI:456216"/>
    </reaction>
</comment>
<evidence type="ECO:0000259" key="13">
    <source>
        <dbReference type="PROSITE" id="PS51194"/>
    </source>
</evidence>
<dbReference type="InterPro" id="IPR002464">
    <property type="entry name" value="DNA/RNA_helicase_DEAH_CS"/>
</dbReference>
<dbReference type="CDD" id="cd18794">
    <property type="entry name" value="SF2_C_RecQ"/>
    <property type="match status" value="1"/>
</dbReference>
<dbReference type="SMART" id="SM00487">
    <property type="entry name" value="DEXDc"/>
    <property type="match status" value="1"/>
</dbReference>
<dbReference type="InterPro" id="IPR004589">
    <property type="entry name" value="DNA_helicase_ATP-dep_RecQ"/>
</dbReference>
<dbReference type="CDD" id="cd17920">
    <property type="entry name" value="DEXHc_RecQ"/>
    <property type="match status" value="1"/>
</dbReference>
<evidence type="ECO:0000256" key="9">
    <source>
        <dbReference type="ARBA" id="ARBA00034617"/>
    </source>
</evidence>
<dbReference type="GO" id="GO:0043138">
    <property type="term" value="F:3'-5' DNA helicase activity"/>
    <property type="evidence" value="ECO:0007669"/>
    <property type="project" value="UniProtKB-EC"/>
</dbReference>
<dbReference type="EMBL" id="JAIFTL010000194">
    <property type="protein sequence ID" value="KAG9321608.1"/>
    <property type="molecule type" value="Genomic_DNA"/>
</dbReference>
<dbReference type="PANTHER" id="PTHR13710">
    <property type="entry name" value="DNA HELICASE RECQ FAMILY MEMBER"/>
    <property type="match status" value="1"/>
</dbReference>
<keyword evidence="2 10" id="KW-0547">Nucleotide-binding</keyword>
<protein>
    <recommendedName>
        <fullName evidence="10">ATP-dependent DNA helicase</fullName>
        <ecNumber evidence="10">5.6.2.4</ecNumber>
    </recommendedName>
</protein>
<name>A0A9P8CV84_MORAP</name>
<feature type="compositionally biased region" description="Acidic residues" evidence="11">
    <location>
        <begin position="583"/>
        <end position="594"/>
    </location>
</feature>
<dbReference type="GO" id="GO:0000724">
    <property type="term" value="P:double-strand break repair via homologous recombination"/>
    <property type="evidence" value="ECO:0007669"/>
    <property type="project" value="TreeGrafter"/>
</dbReference>
<dbReference type="SMART" id="SM00490">
    <property type="entry name" value="HELICc"/>
    <property type="match status" value="1"/>
</dbReference>
<dbReference type="InterPro" id="IPR011545">
    <property type="entry name" value="DEAD/DEAH_box_helicase_dom"/>
</dbReference>
<dbReference type="InterPro" id="IPR027417">
    <property type="entry name" value="P-loop_NTPase"/>
</dbReference>
<evidence type="ECO:0000256" key="3">
    <source>
        <dbReference type="ARBA" id="ARBA00022801"/>
    </source>
</evidence>
<dbReference type="EC" id="5.6.2.4" evidence="10"/>
<dbReference type="InterPro" id="IPR001650">
    <property type="entry name" value="Helicase_C-like"/>
</dbReference>
<dbReference type="GO" id="GO:0003677">
    <property type="term" value="F:DNA binding"/>
    <property type="evidence" value="ECO:0007669"/>
    <property type="project" value="UniProtKB-KW"/>
</dbReference>
<organism evidence="14 15">
    <name type="scientific">Mortierella alpina</name>
    <name type="common">Oleaginous fungus</name>
    <name type="synonym">Mortierella renispora</name>
    <dbReference type="NCBI Taxonomy" id="64518"/>
    <lineage>
        <taxon>Eukaryota</taxon>
        <taxon>Fungi</taxon>
        <taxon>Fungi incertae sedis</taxon>
        <taxon>Mucoromycota</taxon>
        <taxon>Mortierellomycotina</taxon>
        <taxon>Mortierellomycetes</taxon>
        <taxon>Mortierellales</taxon>
        <taxon>Mortierellaceae</taxon>
        <taxon>Mortierella</taxon>
    </lineage>
</organism>